<evidence type="ECO:0000259" key="4">
    <source>
        <dbReference type="SMART" id="SM00797"/>
    </source>
</evidence>
<dbReference type="InterPro" id="IPR052708">
    <property type="entry name" value="PxpC"/>
</dbReference>
<dbReference type="PANTHER" id="PTHR43309">
    <property type="entry name" value="5-OXOPROLINASE SUBUNIT C"/>
    <property type="match status" value="1"/>
</dbReference>
<dbReference type="InterPro" id="IPR003778">
    <property type="entry name" value="CT_A_B"/>
</dbReference>
<comment type="caution">
    <text evidence="5">The sequence shown here is derived from an EMBL/GenBank/DDBJ whole genome shotgun (WGS) entry which is preliminary data.</text>
</comment>
<gene>
    <name evidence="5" type="ORF">CW751_00945</name>
</gene>
<dbReference type="Gene3D" id="2.40.100.10">
    <property type="entry name" value="Cyclophilin-like"/>
    <property type="match status" value="1"/>
</dbReference>
<dbReference type="AlphaFoldDB" id="A0A2I0R5S4"/>
<evidence type="ECO:0000256" key="1">
    <source>
        <dbReference type="ARBA" id="ARBA00022741"/>
    </source>
</evidence>
<name>A0A2I0R5S4_9FLAO</name>
<keyword evidence="6" id="KW-1185">Reference proteome</keyword>
<protein>
    <submittedName>
        <fullName evidence="5">Allophanate hydrolase</fullName>
    </submittedName>
</protein>
<feature type="domain" description="Carboxyltransferase" evidence="4">
    <location>
        <begin position="23"/>
        <end position="281"/>
    </location>
</feature>
<dbReference type="PANTHER" id="PTHR43309:SF3">
    <property type="entry name" value="5-OXOPROLINASE SUBUNIT C"/>
    <property type="match status" value="1"/>
</dbReference>
<evidence type="ECO:0000313" key="6">
    <source>
        <dbReference type="Proteomes" id="UP000236654"/>
    </source>
</evidence>
<dbReference type="EMBL" id="PJNI01000001">
    <property type="protein sequence ID" value="PKR81934.1"/>
    <property type="molecule type" value="Genomic_DNA"/>
</dbReference>
<dbReference type="SMART" id="SM00797">
    <property type="entry name" value="AHS2"/>
    <property type="match status" value="1"/>
</dbReference>
<keyword evidence="1" id="KW-0547">Nucleotide-binding</keyword>
<evidence type="ECO:0000313" key="5">
    <source>
        <dbReference type="EMBL" id="PKR81934.1"/>
    </source>
</evidence>
<dbReference type="GO" id="GO:0016787">
    <property type="term" value="F:hydrolase activity"/>
    <property type="evidence" value="ECO:0007669"/>
    <property type="project" value="UniProtKB-KW"/>
</dbReference>
<dbReference type="Pfam" id="PF02626">
    <property type="entry name" value="CT_A_B"/>
    <property type="match status" value="1"/>
</dbReference>
<evidence type="ECO:0000256" key="2">
    <source>
        <dbReference type="ARBA" id="ARBA00022801"/>
    </source>
</evidence>
<organism evidence="5 6">
    <name type="scientific">Brumimicrobium salinarum</name>
    <dbReference type="NCBI Taxonomy" id="2058658"/>
    <lineage>
        <taxon>Bacteria</taxon>
        <taxon>Pseudomonadati</taxon>
        <taxon>Bacteroidota</taxon>
        <taxon>Flavobacteriia</taxon>
        <taxon>Flavobacteriales</taxon>
        <taxon>Crocinitomicaceae</taxon>
        <taxon>Brumimicrobium</taxon>
    </lineage>
</organism>
<dbReference type="Proteomes" id="UP000236654">
    <property type="component" value="Unassembled WGS sequence"/>
</dbReference>
<dbReference type="InterPro" id="IPR029000">
    <property type="entry name" value="Cyclophilin-like_dom_sf"/>
</dbReference>
<dbReference type="RefSeq" id="WP_101333080.1">
    <property type="nucleotide sequence ID" value="NZ_PJNI01000001.1"/>
</dbReference>
<dbReference type="GO" id="GO:0005524">
    <property type="term" value="F:ATP binding"/>
    <property type="evidence" value="ECO:0007669"/>
    <property type="project" value="UniProtKB-KW"/>
</dbReference>
<dbReference type="OrthoDB" id="9782422at2"/>
<proteinExistence type="predicted"/>
<accession>A0A2I0R5S4</accession>
<reference evidence="5 6" key="1">
    <citation type="submission" date="2017-12" db="EMBL/GenBank/DDBJ databases">
        <title>The draft genome sequence of Brumimicrobium saltpan LHR20.</title>
        <authorList>
            <person name="Do Z.-J."/>
            <person name="Luo H.-R."/>
        </authorList>
    </citation>
    <scope>NUCLEOTIDE SEQUENCE [LARGE SCALE GENOMIC DNA]</scope>
    <source>
        <strain evidence="5 6">LHR20</strain>
    </source>
</reference>
<keyword evidence="2 5" id="KW-0378">Hydrolase</keyword>
<keyword evidence="3" id="KW-0067">ATP-binding</keyword>
<evidence type="ECO:0000256" key="3">
    <source>
        <dbReference type="ARBA" id="ARBA00022840"/>
    </source>
</evidence>
<sequence>MIEVIDAGVHTTVQDSGRLNHRYEGVPTSGAMDQHAFILANHLLQHKDLKPVFEFTINGPTLFFYAETYIVLTGAEFEVTLNDKEITHATPIFVPAESTLKIDHVKKGNYGYLGVLEGFSAQSILDSASFHPTLNPSAKIKKGQQLLYIKTRFEPTDFNARVIPIHDKFSRTRLDVHPGPEFHYLSEEEQELILHQDYFVAANSNRMAIQLENVPKITAKEIITAPVQPGTVQLTPSGQLIILMRDAQTTGGYARILQLTDHAMNSLSQCEIGEKGEVTFYKI</sequence>